<dbReference type="AlphaFoldDB" id="A0A5N7MN25"/>
<accession>A0A5N7MN25</accession>
<evidence type="ECO:0000313" key="1">
    <source>
        <dbReference type="EMBL" id="MPR28050.1"/>
    </source>
</evidence>
<evidence type="ECO:0000313" key="2">
    <source>
        <dbReference type="Proteomes" id="UP000403266"/>
    </source>
</evidence>
<keyword evidence="2" id="KW-1185">Reference proteome</keyword>
<sequence>MKVIMLDIDGVLVSGKAAAQSGDPKFLPPGSIALVNEILEQTGALIVVSSTWRRDSDCKDRLLRAGLLDRFHPVWQTPPFLDRSRMKRRYQRGCEIAVWQSLNQAQRYAILDDAPDILPEQRPFHVKTDYETGLGPSHVEQAIRILNA</sequence>
<dbReference type="Proteomes" id="UP000403266">
    <property type="component" value="Unassembled WGS sequence"/>
</dbReference>
<gene>
    <name evidence="1" type="ORF">FS320_23535</name>
</gene>
<organism evidence="1 2">
    <name type="scientific">Microvirga tunisiensis</name>
    <dbReference type="NCBI Taxonomy" id="2108360"/>
    <lineage>
        <taxon>Bacteria</taxon>
        <taxon>Pseudomonadati</taxon>
        <taxon>Pseudomonadota</taxon>
        <taxon>Alphaproteobacteria</taxon>
        <taxon>Hyphomicrobiales</taxon>
        <taxon>Methylobacteriaceae</taxon>
        <taxon>Microvirga</taxon>
    </lineage>
</organism>
<reference evidence="1 2" key="1">
    <citation type="journal article" date="2019" name="Syst. Appl. Microbiol.">
        <title>Microvirga tunisiensis sp. nov., a root nodule symbiotic bacterium isolated from Lupinus micranthus and L. luteus grown in Northern Tunisia.</title>
        <authorList>
            <person name="Msaddak A."/>
            <person name="Rejili M."/>
            <person name="Duran D."/>
            <person name="Mars M."/>
            <person name="Palacios J.M."/>
            <person name="Ruiz-Argueso T."/>
            <person name="Rey L."/>
            <person name="Imperial J."/>
        </authorList>
    </citation>
    <scope>NUCLEOTIDE SEQUENCE [LARGE SCALE GENOMIC DNA]</scope>
    <source>
        <strain evidence="1 2">Lmie10</strain>
    </source>
</reference>
<proteinExistence type="predicted"/>
<evidence type="ECO:0008006" key="3">
    <source>
        <dbReference type="Google" id="ProtNLM"/>
    </source>
</evidence>
<name>A0A5N7MN25_9HYPH</name>
<dbReference type="Pfam" id="PF18143">
    <property type="entry name" value="HAD_SAK_2"/>
    <property type="match status" value="1"/>
</dbReference>
<dbReference type="RefSeq" id="WP_152714355.1">
    <property type="nucleotide sequence ID" value="NZ_VOSJ01000122.1"/>
</dbReference>
<dbReference type="EMBL" id="VOSK01000121">
    <property type="protein sequence ID" value="MPR28050.1"/>
    <property type="molecule type" value="Genomic_DNA"/>
</dbReference>
<dbReference type="OrthoDB" id="7990965at2"/>
<comment type="caution">
    <text evidence="1">The sequence shown here is derived from an EMBL/GenBank/DDBJ whole genome shotgun (WGS) entry which is preliminary data.</text>
</comment>
<protein>
    <recommendedName>
        <fullName evidence="3">Polynucleotide kinase</fullName>
    </recommendedName>
</protein>